<dbReference type="EMBL" id="BGPR01000138">
    <property type="protein sequence ID" value="GBL98320.1"/>
    <property type="molecule type" value="Genomic_DNA"/>
</dbReference>
<comment type="caution">
    <text evidence="1">The sequence shown here is derived from an EMBL/GenBank/DDBJ whole genome shotgun (WGS) entry which is preliminary data.</text>
</comment>
<organism evidence="1 2">
    <name type="scientific">Araneus ventricosus</name>
    <name type="common">Orbweaver spider</name>
    <name type="synonym">Epeira ventricosa</name>
    <dbReference type="NCBI Taxonomy" id="182803"/>
    <lineage>
        <taxon>Eukaryota</taxon>
        <taxon>Metazoa</taxon>
        <taxon>Ecdysozoa</taxon>
        <taxon>Arthropoda</taxon>
        <taxon>Chelicerata</taxon>
        <taxon>Arachnida</taxon>
        <taxon>Araneae</taxon>
        <taxon>Araneomorphae</taxon>
        <taxon>Entelegynae</taxon>
        <taxon>Araneoidea</taxon>
        <taxon>Araneidae</taxon>
        <taxon>Araneus</taxon>
    </lineage>
</organism>
<evidence type="ECO:0000313" key="2">
    <source>
        <dbReference type="Proteomes" id="UP000499080"/>
    </source>
</evidence>
<dbReference type="AlphaFoldDB" id="A0A4Y2C1H5"/>
<gene>
    <name evidence="1" type="ORF">AVEN_174106_1</name>
</gene>
<reference evidence="1 2" key="1">
    <citation type="journal article" date="2019" name="Sci. Rep.">
        <title>Orb-weaving spider Araneus ventricosus genome elucidates the spidroin gene catalogue.</title>
        <authorList>
            <person name="Kono N."/>
            <person name="Nakamura H."/>
            <person name="Ohtoshi R."/>
            <person name="Moran D.A.P."/>
            <person name="Shinohara A."/>
            <person name="Yoshida Y."/>
            <person name="Fujiwara M."/>
            <person name="Mori M."/>
            <person name="Tomita M."/>
            <person name="Arakawa K."/>
        </authorList>
    </citation>
    <scope>NUCLEOTIDE SEQUENCE [LARGE SCALE GENOMIC DNA]</scope>
</reference>
<proteinExistence type="predicted"/>
<keyword evidence="2" id="KW-1185">Reference proteome</keyword>
<dbReference type="Proteomes" id="UP000499080">
    <property type="component" value="Unassembled WGS sequence"/>
</dbReference>
<protein>
    <submittedName>
        <fullName evidence="1">Uncharacterized protein</fullName>
    </submittedName>
</protein>
<sequence>MQLVVVTLPIGRGKCVQYNCSTEVNTCEISLGSLATLTLFMMQSNQQERNSSSNCATRRKQLDKMRYVSFNKLKVQASTALVLSKFINTTVAHSNKCKHGKNIVRTFQKRDGK</sequence>
<evidence type="ECO:0000313" key="1">
    <source>
        <dbReference type="EMBL" id="GBL98320.1"/>
    </source>
</evidence>
<name>A0A4Y2C1H5_ARAVE</name>
<accession>A0A4Y2C1H5</accession>